<keyword evidence="6" id="KW-0863">Zinc-finger</keyword>
<keyword evidence="3" id="KW-0808">Transferase</keyword>
<dbReference type="Pfam" id="PF01485">
    <property type="entry name" value="IBR"/>
    <property type="match status" value="2"/>
</dbReference>
<dbReference type="Gene3D" id="1.20.120.1750">
    <property type="match status" value="1"/>
</dbReference>
<feature type="region of interest" description="Disordered" evidence="9">
    <location>
        <begin position="146"/>
        <end position="175"/>
    </location>
</feature>
<dbReference type="SUPFAM" id="SSF57850">
    <property type="entry name" value="RING/U-box"/>
    <property type="match status" value="2"/>
</dbReference>
<evidence type="ECO:0000256" key="8">
    <source>
        <dbReference type="ARBA" id="ARBA00022833"/>
    </source>
</evidence>
<evidence type="ECO:0000256" key="7">
    <source>
        <dbReference type="ARBA" id="ARBA00022786"/>
    </source>
</evidence>
<proteinExistence type="predicted"/>
<dbReference type="RefSeq" id="XP_040711179.1">
    <property type="nucleotide sequence ID" value="XM_040856807.1"/>
</dbReference>
<organism evidence="11 12">
    <name type="scientific">Pseudomassariella vexata</name>
    <dbReference type="NCBI Taxonomy" id="1141098"/>
    <lineage>
        <taxon>Eukaryota</taxon>
        <taxon>Fungi</taxon>
        <taxon>Dikarya</taxon>
        <taxon>Ascomycota</taxon>
        <taxon>Pezizomycotina</taxon>
        <taxon>Sordariomycetes</taxon>
        <taxon>Xylariomycetidae</taxon>
        <taxon>Amphisphaeriales</taxon>
        <taxon>Pseudomassariaceae</taxon>
        <taxon>Pseudomassariella</taxon>
    </lineage>
</organism>
<dbReference type="InParanoid" id="A0A1Y2DGD7"/>
<dbReference type="InterPro" id="IPR017907">
    <property type="entry name" value="Znf_RING_CS"/>
</dbReference>
<feature type="region of interest" description="Disordered" evidence="9">
    <location>
        <begin position="398"/>
        <end position="419"/>
    </location>
</feature>
<dbReference type="PROSITE" id="PS51873">
    <property type="entry name" value="TRIAD"/>
    <property type="match status" value="1"/>
</dbReference>
<keyword evidence="8" id="KW-0862">Zinc</keyword>
<dbReference type="EC" id="2.3.2.31" evidence="2"/>
<comment type="catalytic activity">
    <reaction evidence="1">
        <text>[E2 ubiquitin-conjugating enzyme]-S-ubiquitinyl-L-cysteine + [acceptor protein]-L-lysine = [E2 ubiquitin-conjugating enzyme]-L-cysteine + [acceptor protein]-N(6)-ubiquitinyl-L-lysine.</text>
        <dbReference type="EC" id="2.3.2.31"/>
    </reaction>
</comment>
<keyword evidence="5" id="KW-0677">Repeat</keyword>
<evidence type="ECO:0000313" key="11">
    <source>
        <dbReference type="EMBL" id="ORY58144.1"/>
    </source>
</evidence>
<evidence type="ECO:0000259" key="10">
    <source>
        <dbReference type="PROSITE" id="PS51873"/>
    </source>
</evidence>
<dbReference type="InterPro" id="IPR002867">
    <property type="entry name" value="IBR_dom"/>
</dbReference>
<evidence type="ECO:0000256" key="4">
    <source>
        <dbReference type="ARBA" id="ARBA00022723"/>
    </source>
</evidence>
<accession>A0A1Y2DGD7</accession>
<evidence type="ECO:0000313" key="12">
    <source>
        <dbReference type="Proteomes" id="UP000193689"/>
    </source>
</evidence>
<dbReference type="PROSITE" id="PS00518">
    <property type="entry name" value="ZF_RING_1"/>
    <property type="match status" value="1"/>
</dbReference>
<gene>
    <name evidence="11" type="ORF">BCR38DRAFT_353683</name>
</gene>
<evidence type="ECO:0000256" key="2">
    <source>
        <dbReference type="ARBA" id="ARBA00012251"/>
    </source>
</evidence>
<evidence type="ECO:0000256" key="3">
    <source>
        <dbReference type="ARBA" id="ARBA00022679"/>
    </source>
</evidence>
<dbReference type="OrthoDB" id="10009520at2759"/>
<feature type="domain" description="RING-type" evidence="10">
    <location>
        <begin position="178"/>
        <end position="366"/>
    </location>
</feature>
<sequence>MAIEELVAPTWTAADDESLSLILILLREDAEKLKSSSKGKKAKSTLSDAELALQLYIEELTGASTFCYDRRMTKSIRDAIRADAETISQVEEESMADNAHQMSVALSRGESGNENTAQATRNSVADLELIEKLDCLYVTGIENTDYESDKDTTSLDDESDQPESSSAAAARQPRKKSQRRDCQACGETTHFIDLARAPCNHEYCRDCLSHLFCDAMTDESLFPPRCCRQPIPANQNRLFLGADLFHQFQQKSVEFSTPNRTYCHRPNCSAFITPANCIDGVARCADCDAETCTTCKGLAHGGDCPFDLELQRVIEIAREEHWQRCYSCFSMVELNIGCNHMTCRCGAQFCYVCGAEWKTCQCQQWDENRLYTRAVAIDERDNPYAGEEAPDPVVEAARQNPNAGEEAPDPVAEAAGQNPPNEVVPVAGMALWERLARVMESLVQNHECTHEGWRRRGGPAGCEECGNEMPLFIFECRQCHIMACRRCRYHRL</sequence>
<reference evidence="11 12" key="1">
    <citation type="submission" date="2016-07" db="EMBL/GenBank/DDBJ databases">
        <title>Pervasive Adenine N6-methylation of Active Genes in Fungi.</title>
        <authorList>
            <consortium name="DOE Joint Genome Institute"/>
            <person name="Mondo S.J."/>
            <person name="Dannebaum R.O."/>
            <person name="Kuo R.C."/>
            <person name="Labutti K."/>
            <person name="Haridas S."/>
            <person name="Kuo A."/>
            <person name="Salamov A."/>
            <person name="Ahrendt S.R."/>
            <person name="Lipzen A."/>
            <person name="Sullivan W."/>
            <person name="Andreopoulos W.B."/>
            <person name="Clum A."/>
            <person name="Lindquist E."/>
            <person name="Daum C."/>
            <person name="Ramamoorthy G.K."/>
            <person name="Gryganskyi A."/>
            <person name="Culley D."/>
            <person name="Magnuson J.K."/>
            <person name="James T.Y."/>
            <person name="O'Malley M.A."/>
            <person name="Stajich J.E."/>
            <person name="Spatafora J.W."/>
            <person name="Visel A."/>
            <person name="Grigoriev I.V."/>
        </authorList>
    </citation>
    <scope>NUCLEOTIDE SEQUENCE [LARGE SCALE GENOMIC DNA]</scope>
    <source>
        <strain evidence="11 12">CBS 129021</strain>
    </source>
</reference>
<name>A0A1Y2DGD7_9PEZI</name>
<dbReference type="GeneID" id="63773019"/>
<evidence type="ECO:0000256" key="9">
    <source>
        <dbReference type="SAM" id="MobiDB-lite"/>
    </source>
</evidence>
<dbReference type="Proteomes" id="UP000193689">
    <property type="component" value="Unassembled WGS sequence"/>
</dbReference>
<dbReference type="EMBL" id="MCFJ01000017">
    <property type="protein sequence ID" value="ORY58144.1"/>
    <property type="molecule type" value="Genomic_DNA"/>
</dbReference>
<dbReference type="GO" id="GO:0061630">
    <property type="term" value="F:ubiquitin protein ligase activity"/>
    <property type="evidence" value="ECO:0007669"/>
    <property type="project" value="UniProtKB-EC"/>
</dbReference>
<dbReference type="GO" id="GO:0016567">
    <property type="term" value="P:protein ubiquitination"/>
    <property type="evidence" value="ECO:0007669"/>
    <property type="project" value="InterPro"/>
</dbReference>
<dbReference type="STRING" id="1141098.A0A1Y2DGD7"/>
<dbReference type="GO" id="GO:0008270">
    <property type="term" value="F:zinc ion binding"/>
    <property type="evidence" value="ECO:0007669"/>
    <property type="project" value="UniProtKB-KW"/>
</dbReference>
<evidence type="ECO:0000256" key="5">
    <source>
        <dbReference type="ARBA" id="ARBA00022737"/>
    </source>
</evidence>
<dbReference type="CDD" id="cd22584">
    <property type="entry name" value="Rcat_RBR_unk"/>
    <property type="match status" value="1"/>
</dbReference>
<dbReference type="InterPro" id="IPR044066">
    <property type="entry name" value="TRIAD_supradom"/>
</dbReference>
<evidence type="ECO:0000256" key="1">
    <source>
        <dbReference type="ARBA" id="ARBA00001798"/>
    </source>
</evidence>
<protein>
    <recommendedName>
        <fullName evidence="2">RBR-type E3 ubiquitin transferase</fullName>
        <ecNumber evidence="2">2.3.2.31</ecNumber>
    </recommendedName>
</protein>
<keyword evidence="4" id="KW-0479">Metal-binding</keyword>
<dbReference type="InterPro" id="IPR031127">
    <property type="entry name" value="E3_UB_ligase_RBR"/>
</dbReference>
<keyword evidence="12" id="KW-1185">Reference proteome</keyword>
<dbReference type="AlphaFoldDB" id="A0A1Y2DGD7"/>
<dbReference type="PANTHER" id="PTHR11685">
    <property type="entry name" value="RBR FAMILY RING FINGER AND IBR DOMAIN-CONTAINING"/>
    <property type="match status" value="1"/>
</dbReference>
<dbReference type="CDD" id="cd20335">
    <property type="entry name" value="BRcat_RBR"/>
    <property type="match status" value="1"/>
</dbReference>
<keyword evidence="7" id="KW-0833">Ubl conjugation pathway</keyword>
<comment type="caution">
    <text evidence="11">The sequence shown here is derived from an EMBL/GenBank/DDBJ whole genome shotgun (WGS) entry which is preliminary data.</text>
</comment>
<evidence type="ECO:0000256" key="6">
    <source>
        <dbReference type="ARBA" id="ARBA00022771"/>
    </source>
</evidence>